<dbReference type="PROSITE" id="PS50931">
    <property type="entry name" value="HTH_LYSR"/>
    <property type="match status" value="1"/>
</dbReference>
<dbReference type="AlphaFoldDB" id="A0A848HQN9"/>
<evidence type="ECO:0000256" key="1">
    <source>
        <dbReference type="ARBA" id="ARBA00009437"/>
    </source>
</evidence>
<dbReference type="PANTHER" id="PTHR30537">
    <property type="entry name" value="HTH-TYPE TRANSCRIPTIONAL REGULATOR"/>
    <property type="match status" value="1"/>
</dbReference>
<dbReference type="GO" id="GO:0003700">
    <property type="term" value="F:DNA-binding transcription factor activity"/>
    <property type="evidence" value="ECO:0007669"/>
    <property type="project" value="InterPro"/>
</dbReference>
<sequence>MDQFLAVRAFTAVVEAGSFVKAANALDLPRNTVTKLVQALEAHLHVKLLNRTTRRVSTTNDGTAYYERMARLIDEWQEADLALASAQSNPRGRLRVDMGATIATVLVIPALPEFQRRYPDLQIDIGVSDRPVDLLGDRVDCVLRSGTVTDPSLIARHIGDMPFVTTATPGYLRKHGVPNHPSDLENGHLLVRYFFAGTGRQLPIELVRGNERVKVKARHFVGINDTNAMLAAGLAGLGVMHSPAFIAEQHIASGLLVPLLRDWKAASVPLSIVYAPNRHLSTRVRVFVDWMVELIRERGLGR</sequence>
<dbReference type="GO" id="GO:0043565">
    <property type="term" value="F:sequence-specific DNA binding"/>
    <property type="evidence" value="ECO:0007669"/>
    <property type="project" value="TreeGrafter"/>
</dbReference>
<protein>
    <submittedName>
        <fullName evidence="6">LysR family transcriptional regulator</fullName>
    </submittedName>
</protein>
<dbReference type="InterPro" id="IPR005119">
    <property type="entry name" value="LysR_subst-bd"/>
</dbReference>
<keyword evidence="7" id="KW-1185">Reference proteome</keyword>
<gene>
    <name evidence="6" type="ORF">HHL21_13540</name>
</gene>
<keyword evidence="4" id="KW-0804">Transcription</keyword>
<evidence type="ECO:0000313" key="7">
    <source>
        <dbReference type="Proteomes" id="UP000583752"/>
    </source>
</evidence>
<dbReference type="PANTHER" id="PTHR30537:SF17">
    <property type="entry name" value="LYSR-FAMILY REGULATORY PROTEIN"/>
    <property type="match status" value="1"/>
</dbReference>
<evidence type="ECO:0000256" key="2">
    <source>
        <dbReference type="ARBA" id="ARBA00023015"/>
    </source>
</evidence>
<proteinExistence type="inferred from homology"/>
<organism evidence="6 7">
    <name type="scientific">Massilia polaris</name>
    <dbReference type="NCBI Taxonomy" id="2728846"/>
    <lineage>
        <taxon>Bacteria</taxon>
        <taxon>Pseudomonadati</taxon>
        <taxon>Pseudomonadota</taxon>
        <taxon>Betaproteobacteria</taxon>
        <taxon>Burkholderiales</taxon>
        <taxon>Oxalobacteraceae</taxon>
        <taxon>Telluria group</taxon>
        <taxon>Massilia</taxon>
    </lineage>
</organism>
<comment type="caution">
    <text evidence="6">The sequence shown here is derived from an EMBL/GenBank/DDBJ whole genome shotgun (WGS) entry which is preliminary data.</text>
</comment>
<evidence type="ECO:0000259" key="5">
    <source>
        <dbReference type="PROSITE" id="PS50931"/>
    </source>
</evidence>
<evidence type="ECO:0000256" key="3">
    <source>
        <dbReference type="ARBA" id="ARBA00023125"/>
    </source>
</evidence>
<dbReference type="InterPro" id="IPR036388">
    <property type="entry name" value="WH-like_DNA-bd_sf"/>
</dbReference>
<dbReference type="Pfam" id="PF03466">
    <property type="entry name" value="LysR_substrate"/>
    <property type="match status" value="1"/>
</dbReference>
<dbReference type="EMBL" id="JABBGG010000007">
    <property type="protein sequence ID" value="NML62081.1"/>
    <property type="molecule type" value="Genomic_DNA"/>
</dbReference>
<dbReference type="Gene3D" id="1.10.10.10">
    <property type="entry name" value="Winged helix-like DNA-binding domain superfamily/Winged helix DNA-binding domain"/>
    <property type="match status" value="1"/>
</dbReference>
<dbReference type="Pfam" id="PF00126">
    <property type="entry name" value="HTH_1"/>
    <property type="match status" value="1"/>
</dbReference>
<dbReference type="SUPFAM" id="SSF53850">
    <property type="entry name" value="Periplasmic binding protein-like II"/>
    <property type="match status" value="1"/>
</dbReference>
<name>A0A848HQN9_9BURK</name>
<accession>A0A848HQN9</accession>
<reference evidence="6 7" key="1">
    <citation type="submission" date="2020-04" db="EMBL/GenBank/DDBJ databases">
        <title>Massilia sp. RP-1-19 isolated from soil.</title>
        <authorList>
            <person name="Dahal R.H."/>
        </authorList>
    </citation>
    <scope>NUCLEOTIDE SEQUENCE [LARGE SCALE GENOMIC DNA]</scope>
    <source>
        <strain evidence="6 7">RP-1-19</strain>
    </source>
</reference>
<dbReference type="SUPFAM" id="SSF46785">
    <property type="entry name" value="Winged helix' DNA-binding domain"/>
    <property type="match status" value="1"/>
</dbReference>
<dbReference type="FunFam" id="1.10.10.10:FF:000001">
    <property type="entry name" value="LysR family transcriptional regulator"/>
    <property type="match status" value="1"/>
</dbReference>
<evidence type="ECO:0000313" key="6">
    <source>
        <dbReference type="EMBL" id="NML62081.1"/>
    </source>
</evidence>
<dbReference type="Proteomes" id="UP000583752">
    <property type="component" value="Unassembled WGS sequence"/>
</dbReference>
<evidence type="ECO:0000256" key="4">
    <source>
        <dbReference type="ARBA" id="ARBA00023163"/>
    </source>
</evidence>
<dbReference type="Gene3D" id="3.40.190.10">
    <property type="entry name" value="Periplasmic binding protein-like II"/>
    <property type="match status" value="2"/>
</dbReference>
<keyword evidence="3" id="KW-0238">DNA-binding</keyword>
<dbReference type="GO" id="GO:0006351">
    <property type="term" value="P:DNA-templated transcription"/>
    <property type="evidence" value="ECO:0007669"/>
    <property type="project" value="TreeGrafter"/>
</dbReference>
<dbReference type="InterPro" id="IPR000847">
    <property type="entry name" value="LysR_HTH_N"/>
</dbReference>
<feature type="domain" description="HTH lysR-type" evidence="5">
    <location>
        <begin position="1"/>
        <end position="59"/>
    </location>
</feature>
<dbReference type="InterPro" id="IPR058163">
    <property type="entry name" value="LysR-type_TF_proteobact-type"/>
</dbReference>
<dbReference type="CDD" id="cd08472">
    <property type="entry name" value="PBP2_CrgA_like_3"/>
    <property type="match status" value="1"/>
</dbReference>
<dbReference type="InterPro" id="IPR036390">
    <property type="entry name" value="WH_DNA-bd_sf"/>
</dbReference>
<dbReference type="RefSeq" id="WP_169466705.1">
    <property type="nucleotide sequence ID" value="NZ_JABBGG010000007.1"/>
</dbReference>
<comment type="similarity">
    <text evidence="1">Belongs to the LysR transcriptional regulatory family.</text>
</comment>
<keyword evidence="2" id="KW-0805">Transcription regulation</keyword>